<accession>A0ABR0X5Q4</accession>
<proteinExistence type="predicted"/>
<evidence type="ECO:0000313" key="2">
    <source>
        <dbReference type="Proteomes" id="UP001318860"/>
    </source>
</evidence>
<dbReference type="Proteomes" id="UP001318860">
    <property type="component" value="Unassembled WGS sequence"/>
</dbReference>
<reference evidence="1 2" key="1">
    <citation type="journal article" date="2021" name="Comput. Struct. Biotechnol. J.">
        <title>De novo genome assembly of the potent medicinal plant Rehmannia glutinosa using nanopore technology.</title>
        <authorList>
            <person name="Ma L."/>
            <person name="Dong C."/>
            <person name="Song C."/>
            <person name="Wang X."/>
            <person name="Zheng X."/>
            <person name="Niu Y."/>
            <person name="Chen S."/>
            <person name="Feng W."/>
        </authorList>
    </citation>
    <scope>NUCLEOTIDE SEQUENCE [LARGE SCALE GENOMIC DNA]</scope>
    <source>
        <strain evidence="1">DH-2019</strain>
    </source>
</reference>
<organism evidence="1 2">
    <name type="scientific">Rehmannia glutinosa</name>
    <name type="common">Chinese foxglove</name>
    <dbReference type="NCBI Taxonomy" id="99300"/>
    <lineage>
        <taxon>Eukaryota</taxon>
        <taxon>Viridiplantae</taxon>
        <taxon>Streptophyta</taxon>
        <taxon>Embryophyta</taxon>
        <taxon>Tracheophyta</taxon>
        <taxon>Spermatophyta</taxon>
        <taxon>Magnoliopsida</taxon>
        <taxon>eudicotyledons</taxon>
        <taxon>Gunneridae</taxon>
        <taxon>Pentapetalae</taxon>
        <taxon>asterids</taxon>
        <taxon>lamiids</taxon>
        <taxon>Lamiales</taxon>
        <taxon>Orobanchaceae</taxon>
        <taxon>Rehmannieae</taxon>
        <taxon>Rehmannia</taxon>
    </lineage>
</organism>
<name>A0ABR0X5Q4_REHGL</name>
<sequence>MACCLSMGTMSCNRGNHFNGPSASLSLLTGSRTRTSVSLNVKTKALNSGMLLQSAFAPSSSLSFSSGSSFAGSSLGLDLNSSIGMVSDKRRGLVVRAKKYALCQTKRNRSRKSLARTHGFRKREYHQRTSRSLIVGVPKDDGFCALKPTPTVGNVLDLFSIWILGISLCSLKQQKEFYYYDNDYRISLIAYPSLQAILGTGK</sequence>
<keyword evidence="2" id="KW-1185">Reference proteome</keyword>
<comment type="caution">
    <text evidence="1">The sequence shown here is derived from an EMBL/GenBank/DDBJ whole genome shotgun (WGS) entry which is preliminary data.</text>
</comment>
<protein>
    <recommendedName>
        <fullName evidence="3">50S ribosomal protein L34</fullName>
    </recommendedName>
</protein>
<dbReference type="Gene3D" id="1.10.287.3980">
    <property type="match status" value="1"/>
</dbReference>
<gene>
    <name evidence="1" type="ORF">DH2020_009012</name>
</gene>
<dbReference type="EMBL" id="JABTTQ020000005">
    <property type="protein sequence ID" value="KAK6154764.1"/>
    <property type="molecule type" value="Genomic_DNA"/>
</dbReference>
<evidence type="ECO:0000313" key="1">
    <source>
        <dbReference type="EMBL" id="KAK6154764.1"/>
    </source>
</evidence>
<evidence type="ECO:0008006" key="3">
    <source>
        <dbReference type="Google" id="ProtNLM"/>
    </source>
</evidence>